<dbReference type="GeneID" id="115481045"/>
<dbReference type="OrthoDB" id="2020019at2759"/>
<dbReference type="InterPro" id="IPR050328">
    <property type="entry name" value="Dev_Immune_Receptor"/>
</dbReference>
<dbReference type="InterPro" id="IPR001611">
    <property type="entry name" value="Leu-rich_rpt"/>
</dbReference>
<organism evidence="5 6">
    <name type="scientific">Microcaecilia unicolor</name>
    <dbReference type="NCBI Taxonomy" id="1415580"/>
    <lineage>
        <taxon>Eukaryota</taxon>
        <taxon>Metazoa</taxon>
        <taxon>Chordata</taxon>
        <taxon>Craniata</taxon>
        <taxon>Vertebrata</taxon>
        <taxon>Euteleostomi</taxon>
        <taxon>Amphibia</taxon>
        <taxon>Gymnophiona</taxon>
        <taxon>Siphonopidae</taxon>
        <taxon>Microcaecilia</taxon>
    </lineage>
</organism>
<dbReference type="Proteomes" id="UP000515156">
    <property type="component" value="Chromosome 11"/>
</dbReference>
<name>A0A6P7ZJ33_9AMPH</name>
<dbReference type="PANTHER" id="PTHR24373">
    <property type="entry name" value="SLIT RELATED LEUCINE-RICH REPEAT NEURONAL PROTEIN"/>
    <property type="match status" value="1"/>
</dbReference>
<dbReference type="FunFam" id="3.80.10.10:FF:000306">
    <property type="entry name" value="Toll-like receptor 5"/>
    <property type="match status" value="1"/>
</dbReference>
<proteinExistence type="predicted"/>
<dbReference type="PROSITE" id="PS51450">
    <property type="entry name" value="LRR"/>
    <property type="match status" value="1"/>
</dbReference>
<dbReference type="SUPFAM" id="SSF52058">
    <property type="entry name" value="L domain-like"/>
    <property type="match status" value="2"/>
</dbReference>
<dbReference type="InParanoid" id="A0A6P7ZJ33"/>
<accession>A0A6P7ZJ33</accession>
<keyword evidence="1" id="KW-0433">Leucine-rich repeat</keyword>
<dbReference type="SMART" id="SM00369">
    <property type="entry name" value="LRR_TYP"/>
    <property type="match status" value="7"/>
</dbReference>
<keyword evidence="3" id="KW-0677">Repeat</keyword>
<dbReference type="Pfam" id="PF13855">
    <property type="entry name" value="LRR_8"/>
    <property type="match status" value="3"/>
</dbReference>
<protein>
    <submittedName>
        <fullName evidence="6">Toll-like receptor 5</fullName>
    </submittedName>
</protein>
<dbReference type="AlphaFoldDB" id="A0A6P7ZJ33"/>
<evidence type="ECO:0000256" key="3">
    <source>
        <dbReference type="ARBA" id="ARBA00022737"/>
    </source>
</evidence>
<evidence type="ECO:0000256" key="2">
    <source>
        <dbReference type="ARBA" id="ARBA00022729"/>
    </source>
</evidence>
<keyword evidence="5" id="KW-1185">Reference proteome</keyword>
<reference evidence="6" key="2">
    <citation type="submission" date="2025-08" db="UniProtKB">
        <authorList>
            <consortium name="RefSeq"/>
        </authorList>
    </citation>
    <scope>IDENTIFICATION</scope>
</reference>
<sequence>MLLWSLLLLLGAAANAATQNCHPTFMKSIVVSNCQAQGHSTVPEIDPSTEILFLSFNRISDIMESSFPRLENIRTLTLGLQGSGFLHVGENAFRNLHNLTFLDLGGNKKISLHLDSFSGLRKLEVLLLDSNGINDTILERGYFRHLVSLKKLDLSANQIKRLRPDPTFQNLKMLSSLHLKLNKIELVCGEDLQNLHGHHLSLLDLSSNRLSYREPWENEYTCSNPFYNITIETLDISSNPWNVESAERFFTTVLGTQIWHLKMQYPGGIGRSFGFSNLQDIGATTFSGLNESNIFSLDISHGSLFELNDYVFFVFPQLNVLNLAFNKINKVSHHAFAGLQSLVMLNLSHNLLGEIYSDSFESLRSSPIRYLSLKSNHIGAIQYGALSGLDSIQTLDLRDNSLLQIPPTQLPNLKQVLLGGKPHQEHYWHPDICRQCNTY</sequence>
<dbReference type="SMART" id="SM00365">
    <property type="entry name" value="LRR_SD22"/>
    <property type="match status" value="4"/>
</dbReference>
<evidence type="ECO:0000256" key="1">
    <source>
        <dbReference type="ARBA" id="ARBA00022614"/>
    </source>
</evidence>
<dbReference type="GO" id="GO:0005615">
    <property type="term" value="C:extracellular space"/>
    <property type="evidence" value="ECO:0007669"/>
    <property type="project" value="TreeGrafter"/>
</dbReference>
<evidence type="ECO:0000256" key="4">
    <source>
        <dbReference type="SAM" id="SignalP"/>
    </source>
</evidence>
<keyword evidence="2 4" id="KW-0732">Signal</keyword>
<evidence type="ECO:0000313" key="6">
    <source>
        <dbReference type="RefSeq" id="XP_030075896.1"/>
    </source>
</evidence>
<dbReference type="Pfam" id="PF00560">
    <property type="entry name" value="LRR_1"/>
    <property type="match status" value="1"/>
</dbReference>
<dbReference type="RefSeq" id="XP_030075896.1">
    <property type="nucleotide sequence ID" value="XM_030220036.1"/>
</dbReference>
<feature type="chain" id="PRO_5027625303" evidence="4">
    <location>
        <begin position="17"/>
        <end position="439"/>
    </location>
</feature>
<gene>
    <name evidence="6" type="primary">LOC115481045</name>
</gene>
<evidence type="ECO:0000313" key="5">
    <source>
        <dbReference type="Proteomes" id="UP000515156"/>
    </source>
</evidence>
<dbReference type="InterPro" id="IPR003591">
    <property type="entry name" value="Leu-rich_rpt_typical-subtyp"/>
</dbReference>
<feature type="signal peptide" evidence="4">
    <location>
        <begin position="1"/>
        <end position="16"/>
    </location>
</feature>
<reference evidence="5" key="1">
    <citation type="submission" date="2024-06" db="UniProtKB">
        <authorList>
            <consortium name="RefSeq"/>
        </authorList>
    </citation>
    <scope>NUCLEOTIDE SEQUENCE [LARGE SCALE GENOMIC DNA]</scope>
</reference>
<dbReference type="PANTHER" id="PTHR24373:SF398">
    <property type="entry name" value="LEUCINE-RICH REPEAT-CONTAINING G-PROTEIN COUPLED RECEPTOR 6"/>
    <property type="match status" value="1"/>
</dbReference>
<dbReference type="GO" id="GO:0031012">
    <property type="term" value="C:extracellular matrix"/>
    <property type="evidence" value="ECO:0007669"/>
    <property type="project" value="TreeGrafter"/>
</dbReference>
<dbReference type="KEGG" id="muo:115481045"/>
<dbReference type="InterPro" id="IPR032675">
    <property type="entry name" value="LRR_dom_sf"/>
</dbReference>
<dbReference type="Gene3D" id="3.80.10.10">
    <property type="entry name" value="Ribonuclease Inhibitor"/>
    <property type="match status" value="2"/>
</dbReference>